<comment type="caution">
    <text evidence="2">The sequence shown here is derived from an EMBL/GenBank/DDBJ whole genome shotgun (WGS) entry which is preliminary data.</text>
</comment>
<dbReference type="NCBIfam" id="NF033923">
    <property type="entry name" value="opr_proin_2"/>
    <property type="match status" value="1"/>
</dbReference>
<reference evidence="2 3" key="1">
    <citation type="submission" date="2017-10" db="EMBL/GenBank/DDBJ databases">
        <title>Genomics of the genus Arcobacter.</title>
        <authorList>
            <person name="Perez-Cataluna A."/>
            <person name="Figueras M.J."/>
        </authorList>
    </citation>
    <scope>NUCLEOTIDE SEQUENCE [LARGE SCALE GENOMIC DNA]</scope>
    <source>
        <strain evidence="2 3">CECT 8987</strain>
    </source>
</reference>
<evidence type="ECO:0000256" key="1">
    <source>
        <dbReference type="SAM" id="SignalP"/>
    </source>
</evidence>
<dbReference type="EMBL" id="PDKN01000008">
    <property type="protein sequence ID" value="RXJ55331.1"/>
    <property type="molecule type" value="Genomic_DNA"/>
</dbReference>
<keyword evidence="3" id="KW-1185">Reference proteome</keyword>
<protein>
    <recommendedName>
        <fullName evidence="4">Porin</fullName>
    </recommendedName>
</protein>
<evidence type="ECO:0000313" key="3">
    <source>
        <dbReference type="Proteomes" id="UP000290657"/>
    </source>
</evidence>
<dbReference type="AlphaFoldDB" id="A0A4Q0XNE8"/>
<feature type="chain" id="PRO_5020562938" description="Porin" evidence="1">
    <location>
        <begin position="25"/>
        <end position="390"/>
    </location>
</feature>
<evidence type="ECO:0008006" key="4">
    <source>
        <dbReference type="Google" id="ProtNLM"/>
    </source>
</evidence>
<accession>A0A4Q0XNE8</accession>
<keyword evidence="1" id="KW-0732">Signal</keyword>
<dbReference type="RefSeq" id="WP_128996877.1">
    <property type="nucleotide sequence ID" value="NZ_PDKN01000008.1"/>
</dbReference>
<proteinExistence type="predicted"/>
<organism evidence="2 3">
    <name type="scientific">Candidatus Marinarcus aquaticus</name>
    <dbReference type="NCBI Taxonomy" id="2044504"/>
    <lineage>
        <taxon>Bacteria</taxon>
        <taxon>Pseudomonadati</taxon>
        <taxon>Campylobacterota</taxon>
        <taxon>Epsilonproteobacteria</taxon>
        <taxon>Campylobacterales</taxon>
        <taxon>Arcobacteraceae</taxon>
        <taxon>Candidatus Marinarcus</taxon>
    </lineage>
</organism>
<sequence length="390" mass="43899">MKNKKKYLNTLIAPTVLFTTALHADSLNEAITNGKISGDVSIRYESRHFDHEIGTYYQNTAYVVPSVGINYDTASYNGFSVSAGFRAYTALWEDDKDAITTYGKGDAEDRIGETNGNDKLAKLYLQYQNSGFNIQIGRKDIAWGTKDWLSKINDGIFTTYELDNFTLEALYTQRRGRVYVHELFPMAEINNGDGMYHAAATYAINNNYKIKAYGIEAEHSHTTYGGKLFTHHTFDNALTINSMWHYMNTSEDLLDDDTDLVEITLGGSYEGYSLTYGFVKNDTNNGFGSADDYGEIIVPFEEGDVMYEADATTHYLMLSKNVYDVSLTALYGITEYGTQNYKSSEFNLWASYNFTDNISLSIAYAVTNEDSNDVNYSDMQQLGATLAYSF</sequence>
<dbReference type="Gene3D" id="2.40.160.10">
    <property type="entry name" value="Porin"/>
    <property type="match status" value="1"/>
</dbReference>
<dbReference type="SUPFAM" id="SSF56935">
    <property type="entry name" value="Porins"/>
    <property type="match status" value="1"/>
</dbReference>
<dbReference type="NCBIfam" id="NF033922">
    <property type="entry name" value="opr_porin_1"/>
    <property type="match status" value="1"/>
</dbReference>
<feature type="signal peptide" evidence="1">
    <location>
        <begin position="1"/>
        <end position="24"/>
    </location>
</feature>
<dbReference type="Proteomes" id="UP000290657">
    <property type="component" value="Unassembled WGS sequence"/>
</dbReference>
<dbReference type="OrthoDB" id="5356750at2"/>
<gene>
    <name evidence="2" type="ORF">CRV04_10885</name>
</gene>
<dbReference type="InterPro" id="IPR023614">
    <property type="entry name" value="Porin_dom_sf"/>
</dbReference>
<name>A0A4Q0XNE8_9BACT</name>
<evidence type="ECO:0000313" key="2">
    <source>
        <dbReference type="EMBL" id="RXJ55331.1"/>
    </source>
</evidence>